<sequence length="172" mass="18179">MAAVGFRLANPTLGGWGSCPGRRWWRPDPRRIRPDLEGGWPAAGTDGDGGDDGGGPRRLKATSAADHGDVGGGPRRVQDATAGTSAASSWSSRSNRAPSGAFRPPDPRHPGRIWTGGGWWRQPVMVAAGGGGWRRWRGDDRRTTVADGGGRGGDGWRGRMCGSRRVDVSNNI</sequence>
<evidence type="ECO:0000256" key="1">
    <source>
        <dbReference type="SAM" id="MobiDB-lite"/>
    </source>
</evidence>
<protein>
    <submittedName>
        <fullName evidence="2">Uncharacterized protein</fullName>
    </submittedName>
</protein>
<dbReference type="EnsemblPlants" id="OGLUM08G18850.1">
    <property type="protein sequence ID" value="OGLUM08G18850.1"/>
    <property type="gene ID" value="OGLUM08G18850"/>
</dbReference>
<name>A0A0E0AWK5_9ORYZ</name>
<dbReference type="PROSITE" id="PS51257">
    <property type="entry name" value="PROKAR_LIPOPROTEIN"/>
    <property type="match status" value="1"/>
</dbReference>
<proteinExistence type="predicted"/>
<evidence type="ECO:0000313" key="3">
    <source>
        <dbReference type="Proteomes" id="UP000026961"/>
    </source>
</evidence>
<reference evidence="2" key="2">
    <citation type="submission" date="2018-05" db="EMBL/GenBank/DDBJ databases">
        <title>OgluRS3 (Oryza glumaepatula Reference Sequence Version 3).</title>
        <authorList>
            <person name="Zhang J."/>
            <person name="Kudrna D."/>
            <person name="Lee S."/>
            <person name="Talag J."/>
            <person name="Welchert J."/>
            <person name="Wing R.A."/>
        </authorList>
    </citation>
    <scope>NUCLEOTIDE SEQUENCE [LARGE SCALE GENOMIC DNA]</scope>
</reference>
<dbReference type="Proteomes" id="UP000026961">
    <property type="component" value="Chromosome 8"/>
</dbReference>
<evidence type="ECO:0000313" key="2">
    <source>
        <dbReference type="EnsemblPlants" id="OGLUM08G18850.1"/>
    </source>
</evidence>
<feature type="region of interest" description="Disordered" evidence="1">
    <location>
        <begin position="17"/>
        <end position="116"/>
    </location>
</feature>
<accession>A0A0E0AWK5</accession>
<dbReference type="HOGENOM" id="CLU_1557686_0_0_1"/>
<dbReference type="AlphaFoldDB" id="A0A0E0AWK5"/>
<feature type="compositionally biased region" description="Low complexity" evidence="1">
    <location>
        <begin position="80"/>
        <end position="100"/>
    </location>
</feature>
<feature type="compositionally biased region" description="Basic and acidic residues" evidence="1">
    <location>
        <begin position="25"/>
        <end position="36"/>
    </location>
</feature>
<reference evidence="2" key="1">
    <citation type="submission" date="2015-04" db="UniProtKB">
        <authorList>
            <consortium name="EnsemblPlants"/>
        </authorList>
    </citation>
    <scope>IDENTIFICATION</scope>
</reference>
<dbReference type="Gramene" id="OGLUM08G18850.1">
    <property type="protein sequence ID" value="OGLUM08G18850.1"/>
    <property type="gene ID" value="OGLUM08G18850"/>
</dbReference>
<keyword evidence="3" id="KW-1185">Reference proteome</keyword>
<organism evidence="2">
    <name type="scientific">Oryza glumipatula</name>
    <dbReference type="NCBI Taxonomy" id="40148"/>
    <lineage>
        <taxon>Eukaryota</taxon>
        <taxon>Viridiplantae</taxon>
        <taxon>Streptophyta</taxon>
        <taxon>Embryophyta</taxon>
        <taxon>Tracheophyta</taxon>
        <taxon>Spermatophyta</taxon>
        <taxon>Magnoliopsida</taxon>
        <taxon>Liliopsida</taxon>
        <taxon>Poales</taxon>
        <taxon>Poaceae</taxon>
        <taxon>BOP clade</taxon>
        <taxon>Oryzoideae</taxon>
        <taxon>Oryzeae</taxon>
        <taxon>Oryzinae</taxon>
        <taxon>Oryza</taxon>
    </lineage>
</organism>